<dbReference type="PANTHER" id="PTHR12924:SF0">
    <property type="entry name" value="TRANSLOCON-ASSOCIATED PROTEIN SUBUNIT ALPHA"/>
    <property type="match status" value="1"/>
</dbReference>
<name>A0A151GIC1_DRECN</name>
<feature type="signal peptide" evidence="11">
    <location>
        <begin position="1"/>
        <end position="20"/>
    </location>
</feature>
<evidence type="ECO:0000313" key="12">
    <source>
        <dbReference type="EMBL" id="KYK56834.1"/>
    </source>
</evidence>
<comment type="function">
    <text evidence="7">Is probably involved in a pathway contributing to genomic integrity.</text>
</comment>
<dbReference type="STRING" id="98403.A0A151GIC1"/>
<dbReference type="Proteomes" id="UP000076580">
    <property type="component" value="Chromosome 02"/>
</dbReference>
<evidence type="ECO:0000256" key="5">
    <source>
        <dbReference type="ARBA" id="ARBA00022989"/>
    </source>
</evidence>
<keyword evidence="4" id="KW-0256">Endoplasmic reticulum</keyword>
<protein>
    <recommendedName>
        <fullName evidence="14">Translocon-associated protein subunit alpha</fullName>
    </recommendedName>
</protein>
<feature type="chain" id="PRO_5007580586" description="Translocon-associated protein subunit alpha" evidence="11">
    <location>
        <begin position="21"/>
        <end position="284"/>
    </location>
</feature>
<evidence type="ECO:0000313" key="13">
    <source>
        <dbReference type="Proteomes" id="UP000076580"/>
    </source>
</evidence>
<evidence type="ECO:0000256" key="7">
    <source>
        <dbReference type="ARBA" id="ARBA00037565"/>
    </source>
</evidence>
<dbReference type="PANTHER" id="PTHR12924">
    <property type="entry name" value="TRANSLOCON-ASSOCIATED PROTEIN, ALPHA SUBUNIT"/>
    <property type="match status" value="1"/>
</dbReference>
<keyword evidence="5 10" id="KW-1133">Transmembrane helix</keyword>
<evidence type="ECO:0000256" key="1">
    <source>
        <dbReference type="ARBA" id="ARBA00004115"/>
    </source>
</evidence>
<evidence type="ECO:0000256" key="11">
    <source>
        <dbReference type="SAM" id="SignalP"/>
    </source>
</evidence>
<evidence type="ECO:0000256" key="10">
    <source>
        <dbReference type="SAM" id="Phobius"/>
    </source>
</evidence>
<keyword evidence="6 10" id="KW-0472">Membrane</keyword>
<reference evidence="12 13" key="1">
    <citation type="journal article" date="2016" name="Sci. Rep.">
        <title>Insights into Adaptations to a Near-Obligate Nematode Endoparasitic Lifestyle from the Finished Genome of Drechmeria coniospora.</title>
        <authorList>
            <person name="Zhang L."/>
            <person name="Zhou Z."/>
            <person name="Guo Q."/>
            <person name="Fokkens L."/>
            <person name="Miskei M."/>
            <person name="Pocsi I."/>
            <person name="Zhang W."/>
            <person name="Chen M."/>
            <person name="Wang L."/>
            <person name="Sun Y."/>
            <person name="Donzelli B.G."/>
            <person name="Gibson D.M."/>
            <person name="Nelson D.R."/>
            <person name="Luo J.G."/>
            <person name="Rep M."/>
            <person name="Liu H."/>
            <person name="Yang S."/>
            <person name="Wang J."/>
            <person name="Krasnoff S.B."/>
            <person name="Xu Y."/>
            <person name="Molnar I."/>
            <person name="Lin M."/>
        </authorList>
    </citation>
    <scope>NUCLEOTIDE SEQUENCE [LARGE SCALE GENOMIC DNA]</scope>
    <source>
        <strain evidence="12 13">ARSEF 6962</strain>
    </source>
</reference>
<evidence type="ECO:0000256" key="8">
    <source>
        <dbReference type="ARBA" id="ARBA00038311"/>
    </source>
</evidence>
<dbReference type="GeneID" id="63716483"/>
<evidence type="ECO:0000256" key="2">
    <source>
        <dbReference type="ARBA" id="ARBA00022692"/>
    </source>
</evidence>
<dbReference type="InterPro" id="IPR005595">
    <property type="entry name" value="TRAP_alpha"/>
</dbReference>
<evidence type="ECO:0000256" key="9">
    <source>
        <dbReference type="SAM" id="MobiDB-lite"/>
    </source>
</evidence>
<dbReference type="EMBL" id="LAYC01000002">
    <property type="protein sequence ID" value="KYK56834.1"/>
    <property type="molecule type" value="Genomic_DNA"/>
</dbReference>
<dbReference type="Pfam" id="PF03896">
    <property type="entry name" value="TRAP_alpha"/>
    <property type="match status" value="1"/>
</dbReference>
<dbReference type="RefSeq" id="XP_040656186.1">
    <property type="nucleotide sequence ID" value="XM_040801153.1"/>
</dbReference>
<dbReference type="InParanoid" id="A0A151GIC1"/>
<accession>A0A151GIC1</accession>
<organism evidence="12 13">
    <name type="scientific">Drechmeria coniospora</name>
    <name type="common">Nematophagous fungus</name>
    <name type="synonym">Meria coniospora</name>
    <dbReference type="NCBI Taxonomy" id="98403"/>
    <lineage>
        <taxon>Eukaryota</taxon>
        <taxon>Fungi</taxon>
        <taxon>Dikarya</taxon>
        <taxon>Ascomycota</taxon>
        <taxon>Pezizomycotina</taxon>
        <taxon>Sordariomycetes</taxon>
        <taxon>Hypocreomycetidae</taxon>
        <taxon>Hypocreales</taxon>
        <taxon>Ophiocordycipitaceae</taxon>
        <taxon>Drechmeria</taxon>
    </lineage>
</organism>
<feature type="region of interest" description="Disordered" evidence="9">
    <location>
        <begin position="258"/>
        <end position="284"/>
    </location>
</feature>
<feature type="compositionally biased region" description="Basic residues" evidence="9">
    <location>
        <begin position="269"/>
        <end position="284"/>
    </location>
</feature>
<keyword evidence="3 11" id="KW-0732">Signal</keyword>
<comment type="similarity">
    <text evidence="8">Belongs to the IRC22 family.</text>
</comment>
<feature type="transmembrane region" description="Helical" evidence="10">
    <location>
        <begin position="191"/>
        <end position="209"/>
    </location>
</feature>
<keyword evidence="2 10" id="KW-0812">Transmembrane</keyword>
<evidence type="ECO:0000256" key="6">
    <source>
        <dbReference type="ARBA" id="ARBA00023136"/>
    </source>
</evidence>
<evidence type="ECO:0000256" key="4">
    <source>
        <dbReference type="ARBA" id="ARBA00022824"/>
    </source>
</evidence>
<comment type="caution">
    <text evidence="12">The sequence shown here is derived from an EMBL/GenBank/DDBJ whole genome shotgun (WGS) entry which is preliminary data.</text>
</comment>
<sequence>MLFSSSLLGLLALRVCGAVAQDDAVPTDTFEEDAEPPPRPQINAIASATWEDASLLGLNLVNGQQNKAVVDITNNEEEAINIAYVTGALSKPKQPLLDTPFYENIVRNLSTMQYRLSVMPGETKQITYSFSLDMQPQDLLLTVAAVVTNSDGKAFQLDAHQGPVSVVEAPTSFLDPQIVPPANNAAYNSSMFLYLVLTATFAGTLYFAYKTWIEALFPQAKRTRPSKKAKNMADVDAALSGSETLGASTGIGKTYDESWIPDHHMNRPSAKRVRSSASKKKLVE</sequence>
<keyword evidence="13" id="KW-1185">Reference proteome</keyword>
<evidence type="ECO:0000256" key="3">
    <source>
        <dbReference type="ARBA" id="ARBA00022729"/>
    </source>
</evidence>
<comment type="subcellular location">
    <subcellularLocation>
        <location evidence="1">Endoplasmic reticulum membrane</location>
        <topology evidence="1">Single-pass type I membrane protein</topology>
    </subcellularLocation>
</comment>
<dbReference type="GO" id="GO:0005789">
    <property type="term" value="C:endoplasmic reticulum membrane"/>
    <property type="evidence" value="ECO:0007669"/>
    <property type="project" value="UniProtKB-SubCell"/>
</dbReference>
<evidence type="ECO:0008006" key="14">
    <source>
        <dbReference type="Google" id="ProtNLM"/>
    </source>
</evidence>
<proteinExistence type="inferred from homology"/>
<dbReference type="AlphaFoldDB" id="A0A151GIC1"/>
<gene>
    <name evidence="12" type="ORF">DCS_03840</name>
</gene>